<dbReference type="KEGG" id="egl:EGR_10633"/>
<sequence length="110" mass="11963">MVTAGALSECQGSEVTGSWGCCLHFLEKLEVEKESALINSHHSSAVSDLTQLWQSTSPVRLHGILSATLLLRYLYHTGGLNAGLFKLPAEQTSKSSSMEIIWFHSSAFPV</sequence>
<comment type="caution">
    <text evidence="1">The sequence shown here is derived from an EMBL/GenBank/DDBJ whole genome shotgun (WGS) entry which is preliminary data.</text>
</comment>
<keyword evidence="2" id="KW-1185">Reference proteome</keyword>
<evidence type="ECO:0000313" key="1">
    <source>
        <dbReference type="EMBL" id="EUB54510.1"/>
    </source>
</evidence>
<proteinExistence type="predicted"/>
<dbReference type="EMBL" id="APAU02000244">
    <property type="protein sequence ID" value="EUB54510.1"/>
    <property type="molecule type" value="Genomic_DNA"/>
</dbReference>
<dbReference type="AlphaFoldDB" id="W6U089"/>
<organism evidence="1 2">
    <name type="scientific">Echinococcus granulosus</name>
    <name type="common">Hydatid tapeworm</name>
    <dbReference type="NCBI Taxonomy" id="6210"/>
    <lineage>
        <taxon>Eukaryota</taxon>
        <taxon>Metazoa</taxon>
        <taxon>Spiralia</taxon>
        <taxon>Lophotrochozoa</taxon>
        <taxon>Platyhelminthes</taxon>
        <taxon>Cestoda</taxon>
        <taxon>Eucestoda</taxon>
        <taxon>Cyclophyllidea</taxon>
        <taxon>Taeniidae</taxon>
        <taxon>Echinococcus</taxon>
        <taxon>Echinococcus granulosus group</taxon>
    </lineage>
</organism>
<name>W6U089_ECHGR</name>
<accession>W6U089</accession>
<dbReference type="RefSeq" id="XP_024345706.1">
    <property type="nucleotide sequence ID" value="XM_024499882.1"/>
</dbReference>
<dbReference type="Proteomes" id="UP000019149">
    <property type="component" value="Unassembled WGS sequence"/>
</dbReference>
<dbReference type="GeneID" id="36346348"/>
<dbReference type="CTD" id="36346348"/>
<protein>
    <submittedName>
        <fullName evidence="1">Uncharacterized protein</fullName>
    </submittedName>
</protein>
<reference evidence="1 2" key="1">
    <citation type="journal article" date="2013" name="Nat. Genet.">
        <title>The genome of the hydatid tapeworm Echinococcus granulosus.</title>
        <authorList>
            <person name="Zheng H."/>
            <person name="Zhang W."/>
            <person name="Zhang L."/>
            <person name="Zhang Z."/>
            <person name="Li J."/>
            <person name="Lu G."/>
            <person name="Zhu Y."/>
            <person name="Wang Y."/>
            <person name="Huang Y."/>
            <person name="Liu J."/>
            <person name="Kang H."/>
            <person name="Chen J."/>
            <person name="Wang L."/>
            <person name="Chen A."/>
            <person name="Yu S."/>
            <person name="Gao Z."/>
            <person name="Jin L."/>
            <person name="Gu W."/>
            <person name="Wang Z."/>
            <person name="Zhao L."/>
            <person name="Shi B."/>
            <person name="Wen H."/>
            <person name="Lin R."/>
            <person name="Jones M.K."/>
            <person name="Brejova B."/>
            <person name="Vinar T."/>
            <person name="Zhao G."/>
            <person name="McManus D.P."/>
            <person name="Chen Z."/>
            <person name="Zhou Y."/>
            <person name="Wang S."/>
        </authorList>
    </citation>
    <scope>NUCLEOTIDE SEQUENCE [LARGE SCALE GENOMIC DNA]</scope>
</reference>
<evidence type="ECO:0000313" key="2">
    <source>
        <dbReference type="Proteomes" id="UP000019149"/>
    </source>
</evidence>
<gene>
    <name evidence="1" type="ORF">EGR_10633</name>
</gene>